<dbReference type="AlphaFoldDB" id="A0A8E2JMD1"/>
<accession>A0A8E2JMD1</accession>
<organism evidence="2 3">
    <name type="scientific">Glonium stellatum</name>
    <dbReference type="NCBI Taxonomy" id="574774"/>
    <lineage>
        <taxon>Eukaryota</taxon>
        <taxon>Fungi</taxon>
        <taxon>Dikarya</taxon>
        <taxon>Ascomycota</taxon>
        <taxon>Pezizomycotina</taxon>
        <taxon>Dothideomycetes</taxon>
        <taxon>Pleosporomycetidae</taxon>
        <taxon>Gloniales</taxon>
        <taxon>Gloniaceae</taxon>
        <taxon>Glonium</taxon>
    </lineage>
</organism>
<keyword evidence="1" id="KW-0472">Membrane</keyword>
<name>A0A8E2JMD1_9PEZI</name>
<reference evidence="2 3" key="1">
    <citation type="journal article" date="2016" name="Nat. Commun.">
        <title>Ectomycorrhizal ecology is imprinted in the genome of the dominant symbiotic fungus Cenococcum geophilum.</title>
        <authorList>
            <consortium name="DOE Joint Genome Institute"/>
            <person name="Peter M."/>
            <person name="Kohler A."/>
            <person name="Ohm R.A."/>
            <person name="Kuo A."/>
            <person name="Krutzmann J."/>
            <person name="Morin E."/>
            <person name="Arend M."/>
            <person name="Barry K.W."/>
            <person name="Binder M."/>
            <person name="Choi C."/>
            <person name="Clum A."/>
            <person name="Copeland A."/>
            <person name="Grisel N."/>
            <person name="Haridas S."/>
            <person name="Kipfer T."/>
            <person name="LaButti K."/>
            <person name="Lindquist E."/>
            <person name="Lipzen A."/>
            <person name="Maire R."/>
            <person name="Meier B."/>
            <person name="Mihaltcheva S."/>
            <person name="Molinier V."/>
            <person name="Murat C."/>
            <person name="Poggeler S."/>
            <person name="Quandt C.A."/>
            <person name="Sperisen C."/>
            <person name="Tritt A."/>
            <person name="Tisserant E."/>
            <person name="Crous P.W."/>
            <person name="Henrissat B."/>
            <person name="Nehls U."/>
            <person name="Egli S."/>
            <person name="Spatafora J.W."/>
            <person name="Grigoriev I.V."/>
            <person name="Martin F.M."/>
        </authorList>
    </citation>
    <scope>NUCLEOTIDE SEQUENCE [LARGE SCALE GENOMIC DNA]</scope>
    <source>
        <strain evidence="2 3">CBS 207.34</strain>
    </source>
</reference>
<keyword evidence="3" id="KW-1185">Reference proteome</keyword>
<dbReference type="Proteomes" id="UP000250140">
    <property type="component" value="Unassembled WGS sequence"/>
</dbReference>
<feature type="transmembrane region" description="Helical" evidence="1">
    <location>
        <begin position="78"/>
        <end position="96"/>
    </location>
</feature>
<protein>
    <submittedName>
        <fullName evidence="2">Uncharacterized protein</fullName>
    </submittedName>
</protein>
<dbReference type="EMBL" id="KV750939">
    <property type="protein sequence ID" value="OCL02519.1"/>
    <property type="molecule type" value="Genomic_DNA"/>
</dbReference>
<evidence type="ECO:0000313" key="3">
    <source>
        <dbReference type="Proteomes" id="UP000250140"/>
    </source>
</evidence>
<keyword evidence="1" id="KW-1133">Transmembrane helix</keyword>
<evidence type="ECO:0000313" key="2">
    <source>
        <dbReference type="EMBL" id="OCL02519.1"/>
    </source>
</evidence>
<proteinExistence type="predicted"/>
<keyword evidence="1" id="KW-0812">Transmembrane</keyword>
<gene>
    <name evidence="2" type="ORF">AOQ84DRAFT_180203</name>
</gene>
<feature type="transmembrane region" description="Helical" evidence="1">
    <location>
        <begin position="102"/>
        <end position="122"/>
    </location>
</feature>
<evidence type="ECO:0000256" key="1">
    <source>
        <dbReference type="SAM" id="Phobius"/>
    </source>
</evidence>
<sequence length="132" mass="13643">MTIGVPTHSWLKLQSYIIRATEATCTSLVHTTGTGPSCALLHVTGTTSCSDASLIRATLAFGSGASSAAGRLRFRPRLLPVIASSTLPAAFLASFSALLASLIALLTASLAFFVSFAVSFAARSAFAFTRSL</sequence>